<dbReference type="InterPro" id="IPR023373">
    <property type="entry name" value="YmcC_sf"/>
</dbReference>
<evidence type="ECO:0000313" key="3">
    <source>
        <dbReference type="Proteomes" id="UP000252023"/>
    </source>
</evidence>
<dbReference type="Pfam" id="PF11102">
    <property type="entry name" value="YjbF"/>
    <property type="match status" value="1"/>
</dbReference>
<dbReference type="PROSITE" id="PS51257">
    <property type="entry name" value="PROKAR_LIPOPROTEIN"/>
    <property type="match status" value="1"/>
</dbReference>
<sequence>MNWMGRAAAAAALTAIAGCGSASMDGPGLGGSLRQAAGQLAGRATGRTPEPAPPADPQAMAAEALKVNPGPLILVGLESAGTTQVMALTGENGRMRTYMTENQQAVILRDGLVIGTRGLGNDLNVAEVGTEGLIRSRRAGHGQRLMRSLAGDGREHALPLNCTVSVEGGPVIERCENGQLQIENRFIVGAGGGISVSRQWLNPRLGYVTVQTLRP</sequence>
<feature type="region of interest" description="Disordered" evidence="1">
    <location>
        <begin position="30"/>
        <end position="57"/>
    </location>
</feature>
<protein>
    <submittedName>
        <fullName evidence="2">YjbF family lipoprotein</fullName>
    </submittedName>
</protein>
<evidence type="ECO:0000313" key="2">
    <source>
        <dbReference type="EMBL" id="AXC51159.1"/>
    </source>
</evidence>
<dbReference type="InterPro" id="IPR021308">
    <property type="entry name" value="GfcB"/>
</dbReference>
<dbReference type="OrthoDB" id="6237231at2"/>
<dbReference type="AlphaFoldDB" id="A0A344PP54"/>
<name>A0A344PP54_9RHOB</name>
<organism evidence="2 3">
    <name type="scientific">Paracoccus suum</name>
    <dbReference type="NCBI Taxonomy" id="2259340"/>
    <lineage>
        <taxon>Bacteria</taxon>
        <taxon>Pseudomonadati</taxon>
        <taxon>Pseudomonadota</taxon>
        <taxon>Alphaproteobacteria</taxon>
        <taxon>Rhodobacterales</taxon>
        <taxon>Paracoccaceae</taxon>
        <taxon>Paracoccus</taxon>
    </lineage>
</organism>
<dbReference type="EMBL" id="CP030918">
    <property type="protein sequence ID" value="AXC51159.1"/>
    <property type="molecule type" value="Genomic_DNA"/>
</dbReference>
<accession>A0A344PP54</accession>
<evidence type="ECO:0000256" key="1">
    <source>
        <dbReference type="SAM" id="MobiDB-lite"/>
    </source>
</evidence>
<dbReference type="Proteomes" id="UP000252023">
    <property type="component" value="Chromosome"/>
</dbReference>
<reference evidence="3" key="1">
    <citation type="submission" date="2018-07" db="EMBL/GenBank/DDBJ databases">
        <title>Genome sequencing of Paracoccus sp. SC2-6.</title>
        <authorList>
            <person name="Heo J."/>
            <person name="Kim S.-J."/>
            <person name="Kwon S.-W."/>
        </authorList>
    </citation>
    <scope>NUCLEOTIDE SEQUENCE [LARGE SCALE GENOMIC DNA]</scope>
    <source>
        <strain evidence="3">SC2-6</strain>
    </source>
</reference>
<dbReference type="KEGG" id="pars:DRW48_08105"/>
<gene>
    <name evidence="2" type="ORF">DRW48_08105</name>
</gene>
<dbReference type="SUPFAM" id="SSF159270">
    <property type="entry name" value="YmcC-like"/>
    <property type="match status" value="1"/>
</dbReference>
<proteinExistence type="predicted"/>
<keyword evidence="3" id="KW-1185">Reference proteome</keyword>
<keyword evidence="2" id="KW-0449">Lipoprotein</keyword>
<dbReference type="Gene3D" id="2.40.360.10">
    <property type="entry name" value="YmcC-like"/>
    <property type="match status" value="1"/>
</dbReference>